<evidence type="ECO:0000256" key="6">
    <source>
        <dbReference type="ARBA" id="ARBA00023141"/>
    </source>
</evidence>
<dbReference type="STRING" id="105231.A0A1Y1IA78"/>
<dbReference type="Gene3D" id="3.20.20.70">
    <property type="entry name" value="Aldolase class I"/>
    <property type="match status" value="2"/>
</dbReference>
<evidence type="ECO:0000313" key="11">
    <source>
        <dbReference type="Proteomes" id="UP000054558"/>
    </source>
</evidence>
<dbReference type="UniPathway" id="UPA00035">
    <property type="reaction ID" value="UER00042"/>
</dbReference>
<evidence type="ECO:0000256" key="5">
    <source>
        <dbReference type="ARBA" id="ARBA00022822"/>
    </source>
</evidence>
<keyword evidence="5" id="KW-0822">Tryptophan biosynthesis</keyword>
<dbReference type="PANTHER" id="PTHR42894:SF1">
    <property type="entry name" value="N-(5'-PHOSPHORIBOSYL)ANTHRANILATE ISOMERASE"/>
    <property type="match status" value="1"/>
</dbReference>
<feature type="domain" description="N-(5'phosphoribosyl) anthranilate isomerase (PRAI)" evidence="9">
    <location>
        <begin position="108"/>
        <end position="212"/>
    </location>
</feature>
<dbReference type="InterPro" id="IPR044643">
    <property type="entry name" value="TrpF_fam"/>
</dbReference>
<dbReference type="Pfam" id="PF00697">
    <property type="entry name" value="PRAI"/>
    <property type="match status" value="2"/>
</dbReference>
<organism evidence="10 11">
    <name type="scientific">Klebsormidium nitens</name>
    <name type="common">Green alga</name>
    <name type="synonym">Ulothrix nitens</name>
    <dbReference type="NCBI Taxonomy" id="105231"/>
    <lineage>
        <taxon>Eukaryota</taxon>
        <taxon>Viridiplantae</taxon>
        <taxon>Streptophyta</taxon>
        <taxon>Klebsormidiophyceae</taxon>
        <taxon>Klebsormidiales</taxon>
        <taxon>Klebsormidiaceae</taxon>
        <taxon>Klebsormidium</taxon>
    </lineage>
</organism>
<dbReference type="InterPro" id="IPR001240">
    <property type="entry name" value="PRAI_dom"/>
</dbReference>
<keyword evidence="4" id="KW-0028">Amino-acid biosynthesis</keyword>
<name>A0A1Y1IA78_KLENI</name>
<dbReference type="GO" id="GO:0004640">
    <property type="term" value="F:phosphoribosylanthranilate isomerase activity"/>
    <property type="evidence" value="ECO:0000318"/>
    <property type="project" value="GO_Central"/>
</dbReference>
<feature type="compositionally biased region" description="Basic and acidic residues" evidence="8">
    <location>
        <begin position="276"/>
        <end position="287"/>
    </location>
</feature>
<dbReference type="InterPro" id="IPR013785">
    <property type="entry name" value="Aldolase_TIM"/>
</dbReference>
<evidence type="ECO:0000259" key="9">
    <source>
        <dbReference type="Pfam" id="PF00697"/>
    </source>
</evidence>
<evidence type="ECO:0000256" key="8">
    <source>
        <dbReference type="SAM" id="MobiDB-lite"/>
    </source>
</evidence>
<keyword evidence="11" id="KW-1185">Reference proteome</keyword>
<dbReference type="SUPFAM" id="SSF51366">
    <property type="entry name" value="Ribulose-phoshate binding barrel"/>
    <property type="match status" value="2"/>
</dbReference>
<sequence length="410" mass="43135">MPMAATTLNRVATFPWLHCKANSTTPASTCLTLVHHQVCARNLPTPESTQSRRPFFEGSYQSFCSSRVLTTIAHPQSSREVSHVRAIANVEERVDAVASEEQKKTLIKVCGVTCPEDAVVAAEAGADLIGMIMWSGSKRYVTVEQAAQISAAARKHGAEPVAVFVDGTAAEIIDACTAADISIAQLHGDEARAALEELPPKLKVVYVLHAEADGTIRTPLPASSDAKASNSTALESNLVRARLPVESGATILDPQPKILEGEVRKRLSDPGADSEDNARSGIDRMHAEASGAEARSETGGNESRDSASRGAEVTSSRAATVEWLLVDGVSAGSGETYDWTNLRLPQGLSKRGWLLAGGLDPTNVAAALGAAQPDGVDVASGVAGLDKIRKDKARVEAFIQAVKLVAISTT</sequence>
<proteinExistence type="inferred from homology"/>
<comment type="similarity">
    <text evidence="2">Belongs to the TrpF family.</text>
</comment>
<feature type="domain" description="N-(5'phosphoribosyl) anthranilate isomerase (PRAI)" evidence="9">
    <location>
        <begin position="314"/>
        <end position="400"/>
    </location>
</feature>
<dbReference type="Proteomes" id="UP000054558">
    <property type="component" value="Unassembled WGS sequence"/>
</dbReference>
<dbReference type="GO" id="GO:0000162">
    <property type="term" value="P:L-tryptophan biosynthetic process"/>
    <property type="evidence" value="ECO:0000318"/>
    <property type="project" value="GO_Central"/>
</dbReference>
<keyword evidence="6" id="KW-0057">Aromatic amino acid biosynthesis</keyword>
<dbReference type="AlphaFoldDB" id="A0A1Y1IA78"/>
<gene>
    <name evidence="10" type="ORF">KFL_002660100</name>
</gene>
<comment type="pathway">
    <text evidence="1">Amino-acid biosynthesis; L-tryptophan biosynthesis; L-tryptophan from chorismate: step 3/5.</text>
</comment>
<dbReference type="InterPro" id="IPR011060">
    <property type="entry name" value="RibuloseP-bd_barrel"/>
</dbReference>
<feature type="region of interest" description="Disordered" evidence="8">
    <location>
        <begin position="261"/>
        <end position="313"/>
    </location>
</feature>
<evidence type="ECO:0000313" key="10">
    <source>
        <dbReference type="EMBL" id="GAQ86031.1"/>
    </source>
</evidence>
<dbReference type="CDD" id="cd00405">
    <property type="entry name" value="PRAI"/>
    <property type="match status" value="1"/>
</dbReference>
<protein>
    <recommendedName>
        <fullName evidence="3">phosphoribosylanthranilate isomerase</fullName>
        <ecNumber evidence="3">5.3.1.24</ecNumber>
    </recommendedName>
</protein>
<reference evidence="10 11" key="1">
    <citation type="journal article" date="2014" name="Nat. Commun.">
        <title>Klebsormidium flaccidum genome reveals primary factors for plant terrestrial adaptation.</title>
        <authorList>
            <person name="Hori K."/>
            <person name="Maruyama F."/>
            <person name="Fujisawa T."/>
            <person name="Togashi T."/>
            <person name="Yamamoto N."/>
            <person name="Seo M."/>
            <person name="Sato S."/>
            <person name="Yamada T."/>
            <person name="Mori H."/>
            <person name="Tajima N."/>
            <person name="Moriyama T."/>
            <person name="Ikeuchi M."/>
            <person name="Watanabe M."/>
            <person name="Wada H."/>
            <person name="Kobayashi K."/>
            <person name="Saito M."/>
            <person name="Masuda T."/>
            <person name="Sasaki-Sekimoto Y."/>
            <person name="Mashiguchi K."/>
            <person name="Awai K."/>
            <person name="Shimojima M."/>
            <person name="Masuda S."/>
            <person name="Iwai M."/>
            <person name="Nobusawa T."/>
            <person name="Narise T."/>
            <person name="Kondo S."/>
            <person name="Saito H."/>
            <person name="Sato R."/>
            <person name="Murakawa M."/>
            <person name="Ihara Y."/>
            <person name="Oshima-Yamada Y."/>
            <person name="Ohtaka K."/>
            <person name="Satoh M."/>
            <person name="Sonobe K."/>
            <person name="Ishii M."/>
            <person name="Ohtani R."/>
            <person name="Kanamori-Sato M."/>
            <person name="Honoki R."/>
            <person name="Miyazaki D."/>
            <person name="Mochizuki H."/>
            <person name="Umetsu J."/>
            <person name="Higashi K."/>
            <person name="Shibata D."/>
            <person name="Kamiya Y."/>
            <person name="Sato N."/>
            <person name="Nakamura Y."/>
            <person name="Tabata S."/>
            <person name="Ida S."/>
            <person name="Kurokawa K."/>
            <person name="Ohta H."/>
        </authorList>
    </citation>
    <scope>NUCLEOTIDE SEQUENCE [LARGE SCALE GENOMIC DNA]</scope>
    <source>
        <strain evidence="10 11">NIES-2285</strain>
    </source>
</reference>
<evidence type="ECO:0000256" key="2">
    <source>
        <dbReference type="ARBA" id="ARBA00007571"/>
    </source>
</evidence>
<dbReference type="HAMAP" id="MF_00135">
    <property type="entry name" value="PRAI"/>
    <property type="match status" value="1"/>
</dbReference>
<dbReference type="PANTHER" id="PTHR42894">
    <property type="entry name" value="N-(5'-PHOSPHORIBOSYL)ANTHRANILATE ISOMERASE"/>
    <property type="match status" value="1"/>
</dbReference>
<evidence type="ECO:0000256" key="1">
    <source>
        <dbReference type="ARBA" id="ARBA00004664"/>
    </source>
</evidence>
<evidence type="ECO:0000256" key="7">
    <source>
        <dbReference type="ARBA" id="ARBA00023235"/>
    </source>
</evidence>
<evidence type="ECO:0000256" key="3">
    <source>
        <dbReference type="ARBA" id="ARBA00012572"/>
    </source>
</evidence>
<keyword evidence="7 10" id="KW-0413">Isomerase</keyword>
<dbReference type="EMBL" id="DF237215">
    <property type="protein sequence ID" value="GAQ86031.1"/>
    <property type="molecule type" value="Genomic_DNA"/>
</dbReference>
<dbReference type="EC" id="5.3.1.24" evidence="3"/>
<evidence type="ECO:0000256" key="4">
    <source>
        <dbReference type="ARBA" id="ARBA00022605"/>
    </source>
</evidence>
<dbReference type="OrthoDB" id="524799at2759"/>
<accession>A0A1Y1IA78</accession>